<protein>
    <submittedName>
        <fullName evidence="8">ABC transporter permease</fullName>
    </submittedName>
</protein>
<dbReference type="Proteomes" id="UP000019226">
    <property type="component" value="Chromosome"/>
</dbReference>
<comment type="subcellular location">
    <subcellularLocation>
        <location evidence="6">Cell membrane</location>
        <topology evidence="6">Multi-pass membrane protein</topology>
    </subcellularLocation>
    <subcellularLocation>
        <location evidence="1">Membrane</location>
        <topology evidence="1">Multi-pass membrane protein</topology>
    </subcellularLocation>
</comment>
<evidence type="ECO:0000313" key="9">
    <source>
        <dbReference type="Proteomes" id="UP000019226"/>
    </source>
</evidence>
<keyword evidence="4 6" id="KW-1133">Transmembrane helix</keyword>
<evidence type="ECO:0000256" key="4">
    <source>
        <dbReference type="ARBA" id="ARBA00022989"/>
    </source>
</evidence>
<proteinExistence type="inferred from homology"/>
<feature type="transmembrane region" description="Helical" evidence="6">
    <location>
        <begin position="25"/>
        <end position="45"/>
    </location>
</feature>
<evidence type="ECO:0000256" key="3">
    <source>
        <dbReference type="ARBA" id="ARBA00022692"/>
    </source>
</evidence>
<dbReference type="CDD" id="cd06261">
    <property type="entry name" value="TM_PBP2"/>
    <property type="match status" value="1"/>
</dbReference>
<dbReference type="Gene3D" id="1.10.3720.10">
    <property type="entry name" value="MetI-like"/>
    <property type="match status" value="1"/>
</dbReference>
<evidence type="ECO:0000256" key="1">
    <source>
        <dbReference type="ARBA" id="ARBA00004141"/>
    </source>
</evidence>
<feature type="transmembrane region" description="Helical" evidence="6">
    <location>
        <begin position="181"/>
        <end position="202"/>
    </location>
</feature>
<reference evidence="9" key="1">
    <citation type="submission" date="2013-02" db="EMBL/GenBank/DDBJ databases">
        <title>The complete genome sequence of Corynebacterium casei LMG S-19264 (=DSM 44701).</title>
        <authorList>
            <person name="Ruckert C."/>
            <person name="Albersmeier A."/>
            <person name="Kalinowski J."/>
        </authorList>
    </citation>
    <scope>NUCLEOTIDE SEQUENCE [LARGE SCALE GENOMIC DNA]</scope>
    <source>
        <strain evidence="9">LMG S-19264</strain>
    </source>
</reference>
<evidence type="ECO:0000259" key="7">
    <source>
        <dbReference type="PROSITE" id="PS50928"/>
    </source>
</evidence>
<dbReference type="EMBL" id="CP004350">
    <property type="protein sequence ID" value="AHI20044.1"/>
    <property type="molecule type" value="Genomic_DNA"/>
</dbReference>
<dbReference type="PANTHER" id="PTHR30177:SF4">
    <property type="entry name" value="OSMOPROTECTANT IMPORT PERMEASE PROTEIN OSMW"/>
    <property type="match status" value="1"/>
</dbReference>
<evidence type="ECO:0000256" key="6">
    <source>
        <dbReference type="RuleBase" id="RU363032"/>
    </source>
</evidence>
<name>A0ABN4CCD5_9CORY</name>
<dbReference type="Pfam" id="PF00528">
    <property type="entry name" value="BPD_transp_1"/>
    <property type="match status" value="1"/>
</dbReference>
<keyword evidence="2 6" id="KW-0813">Transport</keyword>
<keyword evidence="3 6" id="KW-0812">Transmembrane</keyword>
<dbReference type="PROSITE" id="PS50928">
    <property type="entry name" value="ABC_TM1"/>
    <property type="match status" value="1"/>
</dbReference>
<organism evidence="8 9">
    <name type="scientific">Corynebacterium casei LMG S-19264</name>
    <dbReference type="NCBI Taxonomy" id="1285583"/>
    <lineage>
        <taxon>Bacteria</taxon>
        <taxon>Bacillati</taxon>
        <taxon>Actinomycetota</taxon>
        <taxon>Actinomycetes</taxon>
        <taxon>Mycobacteriales</taxon>
        <taxon>Corynebacteriaceae</taxon>
        <taxon>Corynebacterium</taxon>
    </lineage>
</organism>
<feature type="transmembrane region" description="Helical" evidence="6">
    <location>
        <begin position="76"/>
        <end position="97"/>
    </location>
</feature>
<feature type="transmembrane region" description="Helical" evidence="6">
    <location>
        <begin position="148"/>
        <end position="169"/>
    </location>
</feature>
<dbReference type="SUPFAM" id="SSF161098">
    <property type="entry name" value="MetI-like"/>
    <property type="match status" value="1"/>
</dbReference>
<feature type="domain" description="ABC transmembrane type-1" evidence="7">
    <location>
        <begin position="19"/>
        <end position="202"/>
    </location>
</feature>
<evidence type="ECO:0000313" key="8">
    <source>
        <dbReference type="EMBL" id="AHI20044.1"/>
    </source>
</evidence>
<feature type="transmembrane region" description="Helical" evidence="6">
    <location>
        <begin position="52"/>
        <end position="70"/>
    </location>
</feature>
<keyword evidence="9" id="KW-1185">Reference proteome</keyword>
<comment type="similarity">
    <text evidence="6">Belongs to the binding-protein-dependent transport system permease family.</text>
</comment>
<dbReference type="InterPro" id="IPR051204">
    <property type="entry name" value="ABC_transp_perm/SBD"/>
</dbReference>
<evidence type="ECO:0000256" key="2">
    <source>
        <dbReference type="ARBA" id="ARBA00022448"/>
    </source>
</evidence>
<accession>A0ABN4CCD5</accession>
<dbReference type="PANTHER" id="PTHR30177">
    <property type="entry name" value="GLYCINE BETAINE/L-PROLINE TRANSPORT SYSTEM PERMEASE PROTEIN PROW"/>
    <property type="match status" value="1"/>
</dbReference>
<dbReference type="InterPro" id="IPR000515">
    <property type="entry name" value="MetI-like"/>
</dbReference>
<dbReference type="InterPro" id="IPR035906">
    <property type="entry name" value="MetI-like_sf"/>
</dbReference>
<keyword evidence="5 6" id="KW-0472">Membrane</keyword>
<gene>
    <name evidence="8" type="ORF">CCASEI_07365</name>
</gene>
<sequence>MNLLGEFILDRWQDITFRAYQHTSLVLQSVLLALVIALIIGVLISSRHRATALANSLTSIGLTLPSLALLGLAIPLFGIGTIPSVVLVVFYAVLPILRNAIVGLQNIDPGIIESARGQGMSPAAVLLKVRLPLAWPVIMTGVRVSTQMSMGVAAIAAYALGPGLGSYIFTGLSQSGGANALNYAFVGTIGIVTIALVVDALLELLQKLTTSNGL</sequence>
<evidence type="ECO:0000256" key="5">
    <source>
        <dbReference type="ARBA" id="ARBA00023136"/>
    </source>
</evidence>